<feature type="compositionally biased region" description="Basic residues" evidence="1">
    <location>
        <begin position="241"/>
        <end position="253"/>
    </location>
</feature>
<feature type="region of interest" description="Disordered" evidence="1">
    <location>
        <begin position="199"/>
        <end position="274"/>
    </location>
</feature>
<feature type="compositionally biased region" description="Gly residues" evidence="1">
    <location>
        <begin position="341"/>
        <end position="352"/>
    </location>
</feature>
<feature type="compositionally biased region" description="Low complexity" evidence="1">
    <location>
        <begin position="203"/>
        <end position="216"/>
    </location>
</feature>
<feature type="region of interest" description="Disordered" evidence="1">
    <location>
        <begin position="291"/>
        <end position="316"/>
    </location>
</feature>
<feature type="region of interest" description="Disordered" evidence="1">
    <location>
        <begin position="338"/>
        <end position="360"/>
    </location>
</feature>
<dbReference type="OrthoDB" id="2307332at2759"/>
<gene>
    <name evidence="2" type="ORF">SAMD00023353_5500460</name>
</gene>
<sequence>MFLRDTDFILPEPSTVVNKNNCQASPEFLLIRSTLRPTALAMDLPGLGPLGLVARWNSMQQRYTDASTQTDSEPSPENPPGEGHDPLLSPFDFSLPMDQDYPPALDFTPMHPDAQLPMMSPGFAPLYYDTYGAPWPVDPALGPQGYPVDQPLGFPPQPQPEEFSAEMMLDLFPLGLPPTPLLAPAEPVLTPPPAIALLPPPALADGPPAAEAAAAAVSRDEEQAHDSITITSPAPPPPPSQRRRRGRPRKRRPAQPATPAPSTNPPGEKEHHRGTAVLPRPLSELAASMPEIPTLDPTTFMRRRSSSSSSSSSTRPLNAFLLYRQVYNAHGTAVLDRYRRSGGGGGGGGGSGGRRHSGQDLSRLVSASWRMEAAGVRRAFAEAARAGRRGQEEDDDEDEEGEGEGEGEGHGLPFPDATERPASATLGAAGDDSDYEDDGDEKEEEEEKEEGGGRRVVMTRARRRRMMAALEARRHDAGPSYYPSGRTPCGAAIAAWGSGGGGGRV</sequence>
<feature type="compositionally biased region" description="Acidic residues" evidence="1">
    <location>
        <begin position="431"/>
        <end position="449"/>
    </location>
</feature>
<proteinExistence type="predicted"/>
<feature type="compositionally biased region" description="Polar residues" evidence="1">
    <location>
        <begin position="62"/>
        <end position="71"/>
    </location>
</feature>
<dbReference type="Proteomes" id="UP000054516">
    <property type="component" value="Unassembled WGS sequence"/>
</dbReference>
<dbReference type="AlphaFoldDB" id="A0A1W2TQW8"/>
<keyword evidence="3" id="KW-1185">Reference proteome</keyword>
<feature type="compositionally biased region" description="Acidic residues" evidence="1">
    <location>
        <begin position="392"/>
        <end position="406"/>
    </location>
</feature>
<evidence type="ECO:0000313" key="2">
    <source>
        <dbReference type="EMBL" id="GAP90865.2"/>
    </source>
</evidence>
<dbReference type="EMBL" id="DF977500">
    <property type="protein sequence ID" value="GAP90865.2"/>
    <property type="molecule type" value="Genomic_DNA"/>
</dbReference>
<protein>
    <submittedName>
        <fullName evidence="2">Uncharacterized protein</fullName>
    </submittedName>
</protein>
<reference evidence="2" key="1">
    <citation type="submission" date="2016-03" db="EMBL/GenBank/DDBJ databases">
        <title>Draft genome sequence of Rosellinia necatrix.</title>
        <authorList>
            <person name="Kanematsu S."/>
        </authorList>
    </citation>
    <scope>NUCLEOTIDE SEQUENCE [LARGE SCALE GENOMIC DNA]</scope>
    <source>
        <strain evidence="2">W97</strain>
    </source>
</reference>
<accession>A0A1W2TQW8</accession>
<dbReference type="OMA" id="ERRYWER"/>
<feature type="region of interest" description="Disordered" evidence="1">
    <location>
        <begin position="62"/>
        <end position="89"/>
    </location>
</feature>
<name>A0A1W2TQW8_ROSNE</name>
<feature type="region of interest" description="Disordered" evidence="1">
    <location>
        <begin position="383"/>
        <end position="460"/>
    </location>
</feature>
<evidence type="ECO:0000313" key="3">
    <source>
        <dbReference type="Proteomes" id="UP000054516"/>
    </source>
</evidence>
<evidence type="ECO:0000256" key="1">
    <source>
        <dbReference type="SAM" id="MobiDB-lite"/>
    </source>
</evidence>
<organism evidence="2">
    <name type="scientific">Rosellinia necatrix</name>
    <name type="common">White root-rot fungus</name>
    <dbReference type="NCBI Taxonomy" id="77044"/>
    <lineage>
        <taxon>Eukaryota</taxon>
        <taxon>Fungi</taxon>
        <taxon>Dikarya</taxon>
        <taxon>Ascomycota</taxon>
        <taxon>Pezizomycotina</taxon>
        <taxon>Sordariomycetes</taxon>
        <taxon>Xylariomycetidae</taxon>
        <taxon>Xylariales</taxon>
        <taxon>Xylariaceae</taxon>
        <taxon>Rosellinia</taxon>
    </lineage>
</organism>